<evidence type="ECO:0000256" key="1">
    <source>
        <dbReference type="ARBA" id="ARBA00023015"/>
    </source>
</evidence>
<dbReference type="PANTHER" id="PTHR43280">
    <property type="entry name" value="ARAC-FAMILY TRANSCRIPTIONAL REGULATOR"/>
    <property type="match status" value="1"/>
</dbReference>
<evidence type="ECO:0000259" key="5">
    <source>
        <dbReference type="PROSITE" id="PS01124"/>
    </source>
</evidence>
<dbReference type="SUPFAM" id="SSF48452">
    <property type="entry name" value="TPR-like"/>
    <property type="match status" value="1"/>
</dbReference>
<feature type="transmembrane region" description="Helical" evidence="4">
    <location>
        <begin position="392"/>
        <end position="409"/>
    </location>
</feature>
<keyword evidence="3" id="KW-0804">Transcription</keyword>
<dbReference type="SUPFAM" id="SSF46689">
    <property type="entry name" value="Homeodomain-like"/>
    <property type="match status" value="1"/>
</dbReference>
<keyword evidence="2" id="KW-0238">DNA-binding</keyword>
<feature type="domain" description="HTH araC/xylS-type" evidence="5">
    <location>
        <begin position="446"/>
        <end position="559"/>
    </location>
</feature>
<evidence type="ECO:0000313" key="6">
    <source>
        <dbReference type="EMBL" id="PWL38990.1"/>
    </source>
</evidence>
<reference evidence="6 7" key="1">
    <citation type="submission" date="2018-05" db="EMBL/GenBank/DDBJ databases">
        <title>Complete genome sequence of Flagellimonas aquimarina ECD12 isolated from seaweed Ecklonia cava.</title>
        <authorList>
            <person name="Choi S."/>
            <person name="Seong C."/>
        </authorList>
    </citation>
    <scope>NUCLEOTIDE SEQUENCE [LARGE SCALE GENOMIC DNA]</scope>
    <source>
        <strain evidence="6 7">ECD12</strain>
    </source>
</reference>
<keyword evidence="4" id="KW-0472">Membrane</keyword>
<comment type="caution">
    <text evidence="6">The sequence shown here is derived from an EMBL/GenBank/DDBJ whole genome shotgun (WGS) entry which is preliminary data.</text>
</comment>
<evidence type="ECO:0000256" key="2">
    <source>
        <dbReference type="ARBA" id="ARBA00023125"/>
    </source>
</evidence>
<protein>
    <recommendedName>
        <fullName evidence="5">HTH araC/xylS-type domain-containing protein</fullName>
    </recommendedName>
</protein>
<dbReference type="Pfam" id="PF12833">
    <property type="entry name" value="HTH_18"/>
    <property type="match status" value="1"/>
</dbReference>
<dbReference type="InterPro" id="IPR018060">
    <property type="entry name" value="HTH_AraC"/>
</dbReference>
<dbReference type="SMART" id="SM00342">
    <property type="entry name" value="HTH_ARAC"/>
    <property type="match status" value="1"/>
</dbReference>
<name>A0A316LFX9_9FLAO</name>
<proteinExistence type="predicted"/>
<dbReference type="Gene3D" id="1.25.40.10">
    <property type="entry name" value="Tetratricopeptide repeat domain"/>
    <property type="match status" value="1"/>
</dbReference>
<evidence type="ECO:0000313" key="7">
    <source>
        <dbReference type="Proteomes" id="UP000245762"/>
    </source>
</evidence>
<dbReference type="GO" id="GO:0043565">
    <property type="term" value="F:sequence-specific DNA binding"/>
    <property type="evidence" value="ECO:0007669"/>
    <property type="project" value="InterPro"/>
</dbReference>
<dbReference type="Proteomes" id="UP000245762">
    <property type="component" value="Unassembled WGS sequence"/>
</dbReference>
<evidence type="ECO:0000256" key="3">
    <source>
        <dbReference type="ARBA" id="ARBA00023163"/>
    </source>
</evidence>
<evidence type="ECO:0000256" key="4">
    <source>
        <dbReference type="SAM" id="Phobius"/>
    </source>
</evidence>
<dbReference type="PANTHER" id="PTHR43280:SF2">
    <property type="entry name" value="HTH-TYPE TRANSCRIPTIONAL REGULATOR EXSA"/>
    <property type="match status" value="1"/>
</dbReference>
<keyword evidence="7" id="KW-1185">Reference proteome</keyword>
<dbReference type="Gene3D" id="1.10.10.60">
    <property type="entry name" value="Homeodomain-like"/>
    <property type="match status" value="1"/>
</dbReference>
<dbReference type="InterPro" id="IPR011990">
    <property type="entry name" value="TPR-like_helical_dom_sf"/>
</dbReference>
<accession>A0A316LFX9</accession>
<dbReference type="GO" id="GO:0003700">
    <property type="term" value="F:DNA-binding transcription factor activity"/>
    <property type="evidence" value="ECO:0007669"/>
    <property type="project" value="InterPro"/>
</dbReference>
<keyword evidence="4" id="KW-1133">Transmembrane helix</keyword>
<sequence length="567" mass="65814">MRFILTKFFWSCFTLTTITLQCSMAQSGEEEKGTQITFEELKTIWYNADQNYLDKYFDIHVAKAKKEKDTLELAQAYRYRAWDLNFEDGLKSLDSAITIVNSMNQLDKAKYNEFMGRVLYAKSAIFYSNYKDEQATETLIQSFHFVKKVNDKELMIMTLSELANLKAEFGQESEAILLQNKTLDFIEKNQNAIADYRFYHLYGLQNMVRCYTFSKKVDSARLYLKKAIKMAIETKNTNILQDLREISAEVDYHSGDILRAKDTLSKYVKNTTGTSRADKLFYLGQIEGKLGKLDLKKEYFRSFDSIMSAVNYPLFDNANEVYRFLLKDAIDNNDKDKEQEYFKRLVYYDSLLARTQERLREITLKKFDLPLQQQEKSLLNSIISSKSKRLQLFYFICGTLVLGLSGYYLKYRNIKKRLALALEQPVELKAGDFSENSKKSTIDIDEGILQEILKNLDHWEKEKGFLDGKVNQESLAKTLNTNSTYLSKVANTYKGLNFASYLKDLRITYAINHLKNNPDAYKGKSMIQIAELYGFNSLAVFNKVFKAKIGVTPGVFLKQLKKNHKTT</sequence>
<dbReference type="OrthoDB" id="5295174at2"/>
<gene>
    <name evidence="6" type="ORF">DKG77_12250</name>
</gene>
<keyword evidence="1" id="KW-0805">Transcription regulation</keyword>
<dbReference type="AlphaFoldDB" id="A0A316LFX9"/>
<dbReference type="EMBL" id="QGEG01000002">
    <property type="protein sequence ID" value="PWL38990.1"/>
    <property type="molecule type" value="Genomic_DNA"/>
</dbReference>
<dbReference type="PROSITE" id="PS01124">
    <property type="entry name" value="HTH_ARAC_FAMILY_2"/>
    <property type="match status" value="1"/>
</dbReference>
<keyword evidence="4" id="KW-0812">Transmembrane</keyword>
<dbReference type="InterPro" id="IPR009057">
    <property type="entry name" value="Homeodomain-like_sf"/>
</dbReference>
<organism evidence="6 7">
    <name type="scientific">Flagellimonas aquimarina</name>
    <dbReference type="NCBI Taxonomy" id="2201895"/>
    <lineage>
        <taxon>Bacteria</taxon>
        <taxon>Pseudomonadati</taxon>
        <taxon>Bacteroidota</taxon>
        <taxon>Flavobacteriia</taxon>
        <taxon>Flavobacteriales</taxon>
        <taxon>Flavobacteriaceae</taxon>
        <taxon>Flagellimonas</taxon>
    </lineage>
</organism>